<organism evidence="1 2">
    <name type="scientific">Peribacillus psychrosaccharolyticus</name>
    <name type="common">Bacillus psychrosaccharolyticus</name>
    <dbReference type="NCBI Taxonomy" id="1407"/>
    <lineage>
        <taxon>Bacteria</taxon>
        <taxon>Bacillati</taxon>
        <taxon>Bacillota</taxon>
        <taxon>Bacilli</taxon>
        <taxon>Bacillales</taxon>
        <taxon>Bacillaceae</taxon>
        <taxon>Peribacillus</taxon>
    </lineage>
</organism>
<dbReference type="AlphaFoldDB" id="A0A974NIR9"/>
<dbReference type="EMBL" id="CP068053">
    <property type="protein sequence ID" value="QQS98564.1"/>
    <property type="molecule type" value="Genomic_DNA"/>
</dbReference>
<accession>A0A974NIR9</accession>
<keyword evidence="2" id="KW-1185">Reference proteome</keyword>
<sequence>MIRMHNLPENIKNALKPYYKEGEKPDVFPAKFSFKGELYYYFTFAPAEEQLILRNDGSAPFFEEIKEGALLANNFNTCIEKFVHIGAPWAVANRKGNYENYQDILNKIERKLGPFPEDVQKAYHVVKQVPGIIIENQRQILEAVKKADELWLIRSQEELVTDQDEALMESYFVEMIQAQVRQNDIQIKTEKERKKISEFVSSKKGFLNLTAIILSLRLKPFEKNMFSSNHEHADEWGEFSKLVLTGNRKAEEVKDHYKVFNKLRNPKS</sequence>
<name>A0A974NIR9_PERPY</name>
<dbReference type="Proteomes" id="UP000595254">
    <property type="component" value="Chromosome"/>
</dbReference>
<proteinExistence type="predicted"/>
<gene>
    <name evidence="1" type="ORF">I6J18_12440</name>
</gene>
<evidence type="ECO:0000313" key="1">
    <source>
        <dbReference type="EMBL" id="QQS98564.1"/>
    </source>
</evidence>
<reference evidence="1 2" key="1">
    <citation type="submission" date="2021-01" db="EMBL/GenBank/DDBJ databases">
        <title>FDA dAtabase for Regulatory Grade micrObial Sequences (FDA-ARGOS): Supporting development and validation of Infectious Disease Dx tests.</title>
        <authorList>
            <person name="Nelson B."/>
            <person name="Plummer A."/>
            <person name="Tallon L."/>
            <person name="Sadzewicz L."/>
            <person name="Zhao X."/>
            <person name="Boylan J."/>
            <person name="Ott S."/>
            <person name="Bowen H."/>
            <person name="Vavikolanu K."/>
            <person name="Mehta A."/>
            <person name="Aluvathingal J."/>
            <person name="Nadendla S."/>
            <person name="Myers T."/>
            <person name="Yan Y."/>
            <person name="Sichtig H."/>
        </authorList>
    </citation>
    <scope>NUCLEOTIDE SEQUENCE [LARGE SCALE GENOMIC DNA]</scope>
    <source>
        <strain evidence="1 2">FDAARGOS_1161</strain>
    </source>
</reference>
<dbReference type="KEGG" id="ppsr:I6J18_12440"/>
<protein>
    <submittedName>
        <fullName evidence="1">Uncharacterized protein</fullName>
    </submittedName>
</protein>
<evidence type="ECO:0000313" key="2">
    <source>
        <dbReference type="Proteomes" id="UP000595254"/>
    </source>
</evidence>
<dbReference type="RefSeq" id="WP_152526361.1">
    <property type="nucleotide sequence ID" value="NZ_CP068053.1"/>
</dbReference>